<feature type="transmembrane region" description="Helical" evidence="6">
    <location>
        <begin position="59"/>
        <end position="84"/>
    </location>
</feature>
<feature type="transmembrane region" description="Helical" evidence="6">
    <location>
        <begin position="385"/>
        <end position="410"/>
    </location>
</feature>
<feature type="transmembrane region" description="Helical" evidence="6">
    <location>
        <begin position="12"/>
        <end position="39"/>
    </location>
</feature>
<proteinExistence type="predicted"/>
<dbReference type="EMBL" id="CP115965">
    <property type="protein sequence ID" value="WZW97854.1"/>
    <property type="molecule type" value="Genomic_DNA"/>
</dbReference>
<evidence type="ECO:0000256" key="2">
    <source>
        <dbReference type="ARBA" id="ARBA00022475"/>
    </source>
</evidence>
<evidence type="ECO:0000313" key="8">
    <source>
        <dbReference type="EMBL" id="WZW97854.1"/>
    </source>
</evidence>
<feature type="transmembrane region" description="Helical" evidence="6">
    <location>
        <begin position="112"/>
        <end position="134"/>
    </location>
</feature>
<keyword evidence="9" id="KW-1185">Reference proteome</keyword>
<evidence type="ECO:0000313" key="9">
    <source>
        <dbReference type="Proteomes" id="UP001434337"/>
    </source>
</evidence>
<feature type="transmembrane region" description="Helical" evidence="6">
    <location>
        <begin position="241"/>
        <end position="263"/>
    </location>
</feature>
<feature type="transmembrane region" description="Helical" evidence="6">
    <location>
        <begin position="430"/>
        <end position="453"/>
    </location>
</feature>
<dbReference type="Proteomes" id="UP001434337">
    <property type="component" value="Chromosome"/>
</dbReference>
<sequence length="470" mass="48645">MHRIHLAELRDASAAWAGVSIAFVAVNAALAMTLTILYSGSVRLAAGELPLMAATAYTIVQGLNALVIRFVAVPIVAGATSLVVDSRRGALARLALSGATPAQVRGTVTSQLVAVSLVSAVVGDAVGLALVAPMLRLVDYSARAEPLHVSIDPLYSLLPLIAGSLLCVLVAVIGGGKQARLASEIPPVEALRQSLAPTRSGRLTTGGWIRLVLLALLVAGLFASVPLQVAHRYKETVSNLLILGFFQIVIWGALLAVVAPWVIQPLTSAWTRWVPSRAPVWLLARATVAARVERLYKSVVPVMFTIGIAVASVGLGASMVDTLAASMADVRLEGSSWESLVMMFGAPLSIALAGGVGALTMMGSQRSADLALAGVVGATPAQRTLIPLLEAVIITGSAALLSLGMVVPAYAFQAWSLTAAGLTYRLNVPVVVGAVAVAICLVVTIAATVLPTLRSQRSPEPRVIMRLVAA</sequence>
<feature type="domain" description="ABC3 transporter permease C-terminal" evidence="7">
    <location>
        <begin position="66"/>
        <end position="180"/>
    </location>
</feature>
<evidence type="ECO:0000256" key="3">
    <source>
        <dbReference type="ARBA" id="ARBA00022692"/>
    </source>
</evidence>
<dbReference type="RefSeq" id="WP_342372105.1">
    <property type="nucleotide sequence ID" value="NZ_CP115965.1"/>
</dbReference>
<keyword evidence="2" id="KW-1003">Cell membrane</keyword>
<accession>A0ABZ3C505</accession>
<dbReference type="InterPro" id="IPR003838">
    <property type="entry name" value="ABC3_permease_C"/>
</dbReference>
<evidence type="ECO:0000256" key="6">
    <source>
        <dbReference type="SAM" id="Phobius"/>
    </source>
</evidence>
<keyword evidence="4 6" id="KW-1133">Transmembrane helix</keyword>
<comment type="subcellular location">
    <subcellularLocation>
        <location evidence="1">Cell membrane</location>
        <topology evidence="1">Multi-pass membrane protein</topology>
    </subcellularLocation>
</comment>
<name>A0ABZ3C505_9ACTN</name>
<dbReference type="Pfam" id="PF02687">
    <property type="entry name" value="FtsX"/>
    <property type="match status" value="1"/>
</dbReference>
<keyword evidence="5 6" id="KW-0472">Membrane</keyword>
<organism evidence="8 9">
    <name type="scientific">Propioniciclava soli</name>
    <dbReference type="NCBI Taxonomy" id="2775081"/>
    <lineage>
        <taxon>Bacteria</taxon>
        <taxon>Bacillati</taxon>
        <taxon>Actinomycetota</taxon>
        <taxon>Actinomycetes</taxon>
        <taxon>Propionibacteriales</taxon>
        <taxon>Propionibacteriaceae</taxon>
        <taxon>Propioniciclava</taxon>
    </lineage>
</organism>
<feature type="transmembrane region" description="Helical" evidence="6">
    <location>
        <begin position="154"/>
        <end position="173"/>
    </location>
</feature>
<evidence type="ECO:0000256" key="5">
    <source>
        <dbReference type="ARBA" id="ARBA00023136"/>
    </source>
</evidence>
<gene>
    <name evidence="8" type="ORF">PCC79_13260</name>
</gene>
<evidence type="ECO:0000256" key="4">
    <source>
        <dbReference type="ARBA" id="ARBA00022989"/>
    </source>
</evidence>
<reference evidence="8 9" key="1">
    <citation type="journal article" date="2023" name="Environ Microbiome">
        <title>A coral-associated actinobacterium mitigates coral bleaching under heat stress.</title>
        <authorList>
            <person name="Li J."/>
            <person name="Zou Y."/>
            <person name="Li Q."/>
            <person name="Zhang J."/>
            <person name="Bourne D.G."/>
            <person name="Lyu Y."/>
            <person name="Liu C."/>
            <person name="Zhang S."/>
        </authorList>
    </citation>
    <scope>NUCLEOTIDE SEQUENCE [LARGE SCALE GENOMIC DNA]</scope>
    <source>
        <strain evidence="8 9">SCSIO 13291</strain>
    </source>
</reference>
<evidence type="ECO:0000256" key="1">
    <source>
        <dbReference type="ARBA" id="ARBA00004651"/>
    </source>
</evidence>
<feature type="transmembrane region" description="Helical" evidence="6">
    <location>
        <begin position="340"/>
        <end position="364"/>
    </location>
</feature>
<keyword evidence="3 6" id="KW-0812">Transmembrane</keyword>
<protein>
    <submittedName>
        <fullName evidence="8">FtsX-like permease family protein</fullName>
    </submittedName>
</protein>
<feature type="transmembrane region" description="Helical" evidence="6">
    <location>
        <begin position="299"/>
        <end position="320"/>
    </location>
</feature>
<feature type="transmembrane region" description="Helical" evidence="6">
    <location>
        <begin position="208"/>
        <end position="229"/>
    </location>
</feature>
<evidence type="ECO:0000259" key="7">
    <source>
        <dbReference type="Pfam" id="PF02687"/>
    </source>
</evidence>